<keyword evidence="1" id="KW-0193">Cuticle</keyword>
<dbReference type="Proteomes" id="UP001652620">
    <property type="component" value="Chromosome 2"/>
</dbReference>
<evidence type="ECO:0000256" key="1">
    <source>
        <dbReference type="PROSITE-ProRule" id="PRU00497"/>
    </source>
</evidence>
<dbReference type="InParanoid" id="A0A6I9URN3"/>
<keyword evidence="2" id="KW-0812">Transmembrane</keyword>
<proteinExistence type="predicted"/>
<dbReference type="GeneID" id="105221901"/>
<keyword evidence="2" id="KW-1133">Transmembrane helix</keyword>
<evidence type="ECO:0000256" key="2">
    <source>
        <dbReference type="SAM" id="Phobius"/>
    </source>
</evidence>
<reference evidence="3" key="1">
    <citation type="submission" date="2025-05" db="UniProtKB">
        <authorList>
            <consortium name="RefSeq"/>
        </authorList>
    </citation>
    <scope>NUCLEOTIDE SEQUENCE [LARGE SCALE GENOMIC DNA]</scope>
</reference>
<keyword evidence="3" id="KW-1185">Reference proteome</keyword>
<dbReference type="Pfam" id="PF00379">
    <property type="entry name" value="Chitin_bind_4"/>
    <property type="match status" value="1"/>
</dbReference>
<name>A0A6I9URN3_BACDO</name>
<gene>
    <name evidence="4" type="primary">LOC105221901</name>
</gene>
<dbReference type="AlphaFoldDB" id="A0A6I9URN3"/>
<dbReference type="GO" id="GO:0042302">
    <property type="term" value="F:structural constituent of cuticle"/>
    <property type="evidence" value="ECO:0007669"/>
    <property type="project" value="UniProtKB-UniRule"/>
</dbReference>
<dbReference type="OrthoDB" id="6352731at2759"/>
<dbReference type="InterPro" id="IPR000618">
    <property type="entry name" value="Insect_cuticle"/>
</dbReference>
<feature type="transmembrane region" description="Helical" evidence="2">
    <location>
        <begin position="34"/>
        <end position="57"/>
    </location>
</feature>
<dbReference type="RefSeq" id="XP_011197344.2">
    <property type="nucleotide sequence ID" value="XM_011199042.4"/>
</dbReference>
<keyword evidence="2" id="KW-0472">Membrane</keyword>
<organism evidence="3 4">
    <name type="scientific">Bactrocera dorsalis</name>
    <name type="common">Oriental fruit fly</name>
    <name type="synonym">Dacus dorsalis</name>
    <dbReference type="NCBI Taxonomy" id="27457"/>
    <lineage>
        <taxon>Eukaryota</taxon>
        <taxon>Metazoa</taxon>
        <taxon>Ecdysozoa</taxon>
        <taxon>Arthropoda</taxon>
        <taxon>Hexapoda</taxon>
        <taxon>Insecta</taxon>
        <taxon>Pterygota</taxon>
        <taxon>Neoptera</taxon>
        <taxon>Endopterygota</taxon>
        <taxon>Diptera</taxon>
        <taxon>Brachycera</taxon>
        <taxon>Muscomorpha</taxon>
        <taxon>Tephritoidea</taxon>
        <taxon>Tephritidae</taxon>
        <taxon>Bactrocera</taxon>
        <taxon>Bactrocera</taxon>
    </lineage>
</organism>
<sequence>MRWRTFMLTSSHCNASVDGLIFNVIQCKMVSAKLFFVAAIIVTSLLTANAGLLDYVYPAIMTAFYSQVPTKEGYRFKQEDPNGSSREEIGIIMNPDTPDEELVIMGMYKVYDEKTDTETITMYTADKNGYQPRFKLKNRKLSSKLLMTSTG</sequence>
<evidence type="ECO:0000313" key="4">
    <source>
        <dbReference type="RefSeq" id="XP_011197344.2"/>
    </source>
</evidence>
<dbReference type="KEGG" id="bdr:105221901"/>
<protein>
    <submittedName>
        <fullName evidence="4">Uncharacterized protein LOC105221901</fullName>
    </submittedName>
</protein>
<dbReference type="PROSITE" id="PS51155">
    <property type="entry name" value="CHIT_BIND_RR_2"/>
    <property type="match status" value="1"/>
</dbReference>
<accession>A0A6I9URN3</accession>
<evidence type="ECO:0000313" key="3">
    <source>
        <dbReference type="Proteomes" id="UP001652620"/>
    </source>
</evidence>
<reference evidence="4" key="2">
    <citation type="submission" date="2025-08" db="UniProtKB">
        <authorList>
            <consortium name="RefSeq"/>
        </authorList>
    </citation>
    <scope>IDENTIFICATION</scope>
    <source>
        <tissue evidence="4">Adult</tissue>
    </source>
</reference>